<accession>A0ABP1DW95</accession>
<dbReference type="InterPro" id="IPR027706">
    <property type="entry name" value="PGP_Pase"/>
</dbReference>
<sequence length="267" mass="30211">MPFNFSGTLVPLHLLVNPRLVVPSIIIKDIRQLEFRELRKAGYKGAVFDKDNCLTLPHRDQLVPELQDAWEECRVTFGEGNVLIVSNTAGTRLDPGEIQAESVTHHLRVPVLRHKNLKPSYACISSIRNYFSSLPTPVKDDELVIIGDRIFTDVVLANRMSRKMKAQSGAKDTEKTAEENVTKSSRAGPLSIWTSGVWEREATGLRLLEKTVMECVKRWIAQSNGVATRGDLSRFVKELPPPPVVEKKGLLGRWQRISEFWTTIRRD</sequence>
<dbReference type="SUPFAM" id="SSF56784">
    <property type="entry name" value="HAD-like"/>
    <property type="match status" value="1"/>
</dbReference>
<dbReference type="NCBIfam" id="TIGR01668">
    <property type="entry name" value="YqeG_hyp_ppase"/>
    <property type="match status" value="1"/>
</dbReference>
<protein>
    <submittedName>
        <fullName evidence="2">Uncharacterized protein</fullName>
    </submittedName>
</protein>
<evidence type="ECO:0000256" key="1">
    <source>
        <dbReference type="SAM" id="MobiDB-lite"/>
    </source>
</evidence>
<evidence type="ECO:0000313" key="3">
    <source>
        <dbReference type="Proteomes" id="UP001497453"/>
    </source>
</evidence>
<proteinExistence type="predicted"/>
<dbReference type="Proteomes" id="UP001497453">
    <property type="component" value="Chromosome 6"/>
</dbReference>
<name>A0ABP1DW95_9APHY</name>
<dbReference type="InterPro" id="IPR023214">
    <property type="entry name" value="HAD_sf"/>
</dbReference>
<reference evidence="3" key="1">
    <citation type="submission" date="2024-04" db="EMBL/GenBank/DDBJ databases">
        <authorList>
            <person name="Shaw F."/>
            <person name="Minotto A."/>
        </authorList>
    </citation>
    <scope>NUCLEOTIDE SEQUENCE [LARGE SCALE GENOMIC DNA]</scope>
</reference>
<feature type="compositionally biased region" description="Basic and acidic residues" evidence="1">
    <location>
        <begin position="171"/>
        <end position="181"/>
    </location>
</feature>
<dbReference type="EMBL" id="OZ037949">
    <property type="protein sequence ID" value="CAL1712015.1"/>
    <property type="molecule type" value="Genomic_DNA"/>
</dbReference>
<dbReference type="Pfam" id="PF09419">
    <property type="entry name" value="PGP_phosphatase"/>
    <property type="match status" value="1"/>
</dbReference>
<gene>
    <name evidence="2" type="ORF">GFSPODELE1_LOCUS8618</name>
</gene>
<evidence type="ECO:0000313" key="2">
    <source>
        <dbReference type="EMBL" id="CAL1712015.1"/>
    </source>
</evidence>
<dbReference type="Gene3D" id="3.40.50.1000">
    <property type="entry name" value="HAD superfamily/HAD-like"/>
    <property type="match status" value="1"/>
</dbReference>
<feature type="region of interest" description="Disordered" evidence="1">
    <location>
        <begin position="164"/>
        <end position="184"/>
    </location>
</feature>
<dbReference type="InterPro" id="IPR036412">
    <property type="entry name" value="HAD-like_sf"/>
</dbReference>
<dbReference type="InterPro" id="IPR010021">
    <property type="entry name" value="PGPP1/Gep4"/>
</dbReference>
<organism evidence="2 3">
    <name type="scientific">Somion occarium</name>
    <dbReference type="NCBI Taxonomy" id="3059160"/>
    <lineage>
        <taxon>Eukaryota</taxon>
        <taxon>Fungi</taxon>
        <taxon>Dikarya</taxon>
        <taxon>Basidiomycota</taxon>
        <taxon>Agaricomycotina</taxon>
        <taxon>Agaricomycetes</taxon>
        <taxon>Polyporales</taxon>
        <taxon>Cerrenaceae</taxon>
        <taxon>Somion</taxon>
    </lineage>
</organism>
<keyword evidence="3" id="KW-1185">Reference proteome</keyword>